<organism evidence="1 2">
    <name type="scientific">Apiospora aurea</name>
    <dbReference type="NCBI Taxonomy" id="335848"/>
    <lineage>
        <taxon>Eukaryota</taxon>
        <taxon>Fungi</taxon>
        <taxon>Dikarya</taxon>
        <taxon>Ascomycota</taxon>
        <taxon>Pezizomycotina</taxon>
        <taxon>Sordariomycetes</taxon>
        <taxon>Xylariomycetidae</taxon>
        <taxon>Amphisphaeriales</taxon>
        <taxon>Apiosporaceae</taxon>
        <taxon>Apiospora</taxon>
    </lineage>
</organism>
<dbReference type="EMBL" id="JAQQWE010000003">
    <property type="protein sequence ID" value="KAK7959302.1"/>
    <property type="molecule type" value="Genomic_DNA"/>
</dbReference>
<evidence type="ECO:0000313" key="1">
    <source>
        <dbReference type="EMBL" id="KAK7959302.1"/>
    </source>
</evidence>
<dbReference type="Proteomes" id="UP001391051">
    <property type="component" value="Unassembled WGS sequence"/>
</dbReference>
<name>A0ABR1QLS8_9PEZI</name>
<sequence>MVSNSRTILRTVYTPESDALFPAAIAKLKRWIRQYYVHKTRFSPWGGEKGEASHKPDGCINAEIARRLRFDILQDAEELNIPRIRDAARADIERVCDVFARWVAGRRGDVDVGCQRNPRFRDCLVVDEEVLRSLLALPDETSPLRVAVDSAQKFVWRVAGFAFLWKFEPWFIRHSAPYTVETSFCYEYSRVLTRRGWTKIEAEDLDNLWLYRFQRPNKEEEHLASKEVEIDGVKDYWYDSIAYPSKVELFAAQRAAREGFTEGNI</sequence>
<dbReference type="GeneID" id="92073440"/>
<keyword evidence="2" id="KW-1185">Reference proteome</keyword>
<accession>A0ABR1QLS8</accession>
<proteinExistence type="predicted"/>
<protein>
    <submittedName>
        <fullName evidence="1">Uncharacterized protein</fullName>
    </submittedName>
</protein>
<reference evidence="1 2" key="1">
    <citation type="submission" date="2023-01" db="EMBL/GenBank/DDBJ databases">
        <title>Analysis of 21 Apiospora genomes using comparative genomics revels a genus with tremendous synthesis potential of carbohydrate active enzymes and secondary metabolites.</title>
        <authorList>
            <person name="Sorensen T."/>
        </authorList>
    </citation>
    <scope>NUCLEOTIDE SEQUENCE [LARGE SCALE GENOMIC DNA]</scope>
    <source>
        <strain evidence="1 2">CBS 24483</strain>
    </source>
</reference>
<dbReference type="RefSeq" id="XP_066703005.1">
    <property type="nucleotide sequence ID" value="XM_066840378.1"/>
</dbReference>
<evidence type="ECO:0000313" key="2">
    <source>
        <dbReference type="Proteomes" id="UP001391051"/>
    </source>
</evidence>
<gene>
    <name evidence="1" type="ORF">PG986_004156</name>
</gene>
<comment type="caution">
    <text evidence="1">The sequence shown here is derived from an EMBL/GenBank/DDBJ whole genome shotgun (WGS) entry which is preliminary data.</text>
</comment>